<dbReference type="PANTHER" id="PTHR30429">
    <property type="entry name" value="D-METHIONINE-BINDING LIPOPROTEIN METQ"/>
    <property type="match status" value="1"/>
</dbReference>
<comment type="caution">
    <text evidence="9">The sequence shown here is derived from an EMBL/GenBank/DDBJ whole genome shotgun (WGS) entry which is preliminary data.</text>
</comment>
<dbReference type="PIRSF" id="PIRSF002854">
    <property type="entry name" value="MetQ"/>
    <property type="match status" value="1"/>
</dbReference>
<feature type="lipid moiety-binding region" description="S-diacylglycerol cysteine" evidence="7">
    <location>
        <position position="42"/>
    </location>
</feature>
<evidence type="ECO:0000256" key="4">
    <source>
        <dbReference type="ARBA" id="ARBA00023136"/>
    </source>
</evidence>
<dbReference type="SUPFAM" id="SSF53850">
    <property type="entry name" value="Periplasmic binding protein-like II"/>
    <property type="match status" value="1"/>
</dbReference>
<evidence type="ECO:0000313" key="9">
    <source>
        <dbReference type="EMBL" id="GCB87734.1"/>
    </source>
</evidence>
<keyword evidence="3" id="KW-0732">Signal</keyword>
<evidence type="ECO:0000256" key="6">
    <source>
        <dbReference type="ARBA" id="ARBA00023288"/>
    </source>
</evidence>
<evidence type="ECO:0000313" key="10">
    <source>
        <dbReference type="Proteomes" id="UP000288351"/>
    </source>
</evidence>
<accession>A0A401QQT4</accession>
<dbReference type="EMBL" id="BHXC01000002">
    <property type="protein sequence ID" value="GCB87734.1"/>
    <property type="molecule type" value="Genomic_DNA"/>
</dbReference>
<keyword evidence="5" id="KW-0564">Palmitate</keyword>
<evidence type="ECO:0000256" key="1">
    <source>
        <dbReference type="ARBA" id="ARBA00004635"/>
    </source>
</evidence>
<organism evidence="9 10">
    <name type="scientific">Streptomyces noursei</name>
    <name type="common">Streptomyces albulus</name>
    <dbReference type="NCBI Taxonomy" id="1971"/>
    <lineage>
        <taxon>Bacteria</taxon>
        <taxon>Bacillati</taxon>
        <taxon>Actinomycetota</taxon>
        <taxon>Actinomycetes</taxon>
        <taxon>Kitasatosporales</taxon>
        <taxon>Streptomycetaceae</taxon>
        <taxon>Streptomyces</taxon>
    </lineage>
</organism>
<dbReference type="PROSITE" id="PS51318">
    <property type="entry name" value="TAT"/>
    <property type="match status" value="1"/>
</dbReference>
<evidence type="ECO:0000256" key="5">
    <source>
        <dbReference type="ARBA" id="ARBA00023139"/>
    </source>
</evidence>
<dbReference type="PANTHER" id="PTHR30429:SF3">
    <property type="entry name" value="LIPOPROTEIN"/>
    <property type="match status" value="1"/>
</dbReference>
<dbReference type="GO" id="GO:0016020">
    <property type="term" value="C:membrane"/>
    <property type="evidence" value="ECO:0007669"/>
    <property type="project" value="UniProtKB-SubCell"/>
</dbReference>
<sequence length="309" mass="32970">MHHTAPHPAARRPESGRPAAPRRRALLATAAATALTLLVAGCGTAGSQAHRIRVGVSDDSTEWDVLAEEAKKQGLDVEVVPFDDYSLPNKALAAGDIELNAFQHLVFLAQSNTENGTDIVPLAPTSVVPMGLYSKKAKRLADLPDGARIAHPNDPANEGRALRLLARAKLIELKKGTGLYATADDIAANPHHLRFTPVNAQQTPRLLADVDAAVINDGVASLSGIRAQTALFKDDPRSPDIRPYLNVIAARAKDRDNPDYAKVVKLYASKPVQDEARRTSNGTAVHLNLSAAELAAELARVDRQLKGAS</sequence>
<evidence type="ECO:0000256" key="2">
    <source>
        <dbReference type="ARBA" id="ARBA00008973"/>
    </source>
</evidence>
<comment type="similarity">
    <text evidence="2">Belongs to the NlpA lipoprotein family.</text>
</comment>
<feature type="region of interest" description="Disordered" evidence="8">
    <location>
        <begin position="1"/>
        <end position="21"/>
    </location>
</feature>
<dbReference type="Gene3D" id="3.40.190.10">
    <property type="entry name" value="Periplasmic binding protein-like II"/>
    <property type="match status" value="2"/>
</dbReference>
<evidence type="ECO:0000256" key="7">
    <source>
        <dbReference type="PIRSR" id="PIRSR002854-1"/>
    </source>
</evidence>
<gene>
    <name evidence="9" type="ORF">SALB_00403</name>
</gene>
<name>A0A401QQT4_STRNR</name>
<dbReference type="Pfam" id="PF03180">
    <property type="entry name" value="Lipoprotein_9"/>
    <property type="match status" value="1"/>
</dbReference>
<keyword evidence="6" id="KW-0449">Lipoprotein</keyword>
<comment type="subcellular location">
    <subcellularLocation>
        <location evidence="1">Membrane</location>
        <topology evidence="1">Lipid-anchor</topology>
    </subcellularLocation>
</comment>
<keyword evidence="4" id="KW-0472">Membrane</keyword>
<evidence type="ECO:0000256" key="8">
    <source>
        <dbReference type="SAM" id="MobiDB-lite"/>
    </source>
</evidence>
<dbReference type="Proteomes" id="UP000288351">
    <property type="component" value="Unassembled WGS sequence"/>
</dbReference>
<reference evidence="9 10" key="1">
    <citation type="journal article" date="2019" name="Microbiol. Resour. Announc.">
        <title>Draft Genome Sequence of the Most Traditional epsilon-Poly-l-Lysine Producer, Streptomyces albulus NBRC14147.</title>
        <authorList>
            <person name="Yamanaka K."/>
            <person name="Hamano Y."/>
        </authorList>
    </citation>
    <scope>NUCLEOTIDE SEQUENCE [LARGE SCALE GENOMIC DNA]</scope>
    <source>
        <strain evidence="9 10">NBRC 14147</strain>
    </source>
</reference>
<dbReference type="InterPro" id="IPR006311">
    <property type="entry name" value="TAT_signal"/>
</dbReference>
<dbReference type="RefSeq" id="WP_020931301.1">
    <property type="nucleotide sequence ID" value="NZ_BHXC01000002.1"/>
</dbReference>
<dbReference type="AlphaFoldDB" id="A0A401QQT4"/>
<evidence type="ECO:0000256" key="3">
    <source>
        <dbReference type="ARBA" id="ARBA00022729"/>
    </source>
</evidence>
<dbReference type="InterPro" id="IPR004872">
    <property type="entry name" value="Lipoprotein_NlpA"/>
</dbReference>
<proteinExistence type="inferred from homology"/>
<protein>
    <submittedName>
        <fullName evidence="9">Putative ABC-type transporter, periplasmic component</fullName>
    </submittedName>
</protein>